<dbReference type="GO" id="GO:0016887">
    <property type="term" value="F:ATP hydrolysis activity"/>
    <property type="evidence" value="ECO:0007669"/>
    <property type="project" value="TreeGrafter"/>
</dbReference>
<dbReference type="GO" id="GO:0005829">
    <property type="term" value="C:cytosol"/>
    <property type="evidence" value="ECO:0007669"/>
    <property type="project" value="TreeGrafter"/>
</dbReference>
<evidence type="ECO:0000256" key="2">
    <source>
        <dbReference type="ARBA" id="ARBA00024867"/>
    </source>
</evidence>
<feature type="modified residue" description="4-aspartylphosphate" evidence="3">
    <location>
        <position position="56"/>
    </location>
</feature>
<organism evidence="5 6">
    <name type="scientific">Thermanaeromonas toyohensis ToBE</name>
    <dbReference type="NCBI Taxonomy" id="698762"/>
    <lineage>
        <taxon>Bacteria</taxon>
        <taxon>Bacillati</taxon>
        <taxon>Bacillota</taxon>
        <taxon>Clostridia</taxon>
        <taxon>Neomoorellales</taxon>
        <taxon>Neomoorellaceae</taxon>
        <taxon>Thermanaeromonas</taxon>
    </lineage>
</organism>
<keyword evidence="3" id="KW-0597">Phosphoprotein</keyword>
<reference evidence="5 6" key="1">
    <citation type="submission" date="2017-04" db="EMBL/GenBank/DDBJ databases">
        <authorList>
            <person name="Afonso C.L."/>
            <person name="Miller P.J."/>
            <person name="Scott M.A."/>
            <person name="Spackman E."/>
            <person name="Goraichik I."/>
            <person name="Dimitrov K.M."/>
            <person name="Suarez D.L."/>
            <person name="Swayne D.E."/>
        </authorList>
    </citation>
    <scope>NUCLEOTIDE SEQUENCE [LARGE SCALE GENOMIC DNA]</scope>
    <source>
        <strain evidence="5 6">ToBE</strain>
    </source>
</reference>
<dbReference type="EMBL" id="LT838272">
    <property type="protein sequence ID" value="SMB94882.1"/>
    <property type="molecule type" value="Genomic_DNA"/>
</dbReference>
<dbReference type="Gene3D" id="3.40.50.2300">
    <property type="match status" value="1"/>
</dbReference>
<keyword evidence="6" id="KW-1185">Reference proteome</keyword>
<dbReference type="InterPro" id="IPR001789">
    <property type="entry name" value="Sig_transdc_resp-reg_receiver"/>
</dbReference>
<dbReference type="GO" id="GO:0051782">
    <property type="term" value="P:negative regulation of cell division"/>
    <property type="evidence" value="ECO:0007669"/>
    <property type="project" value="TreeGrafter"/>
</dbReference>
<dbReference type="GO" id="GO:0009898">
    <property type="term" value="C:cytoplasmic side of plasma membrane"/>
    <property type="evidence" value="ECO:0007669"/>
    <property type="project" value="TreeGrafter"/>
</dbReference>
<dbReference type="PROSITE" id="PS50110">
    <property type="entry name" value="RESPONSE_REGULATORY"/>
    <property type="match status" value="1"/>
</dbReference>
<dbReference type="InterPro" id="IPR050625">
    <property type="entry name" value="ParA/MinD_ATPase"/>
</dbReference>
<dbReference type="InterPro" id="IPR025669">
    <property type="entry name" value="AAA_dom"/>
</dbReference>
<evidence type="ECO:0000256" key="3">
    <source>
        <dbReference type="PROSITE-ProRule" id="PRU00169"/>
    </source>
</evidence>
<comment type="function">
    <text evidence="2">May play the central regulatory role in sporulation. It may be an element of the effector pathway responsible for the activation of sporulation genes in response to nutritional stress. Spo0A may act in concert with spo0H (a sigma factor) to control the expression of some genes that are critical to the sporulation process.</text>
</comment>
<dbReference type="SMART" id="SM00448">
    <property type="entry name" value="REC"/>
    <property type="match status" value="1"/>
</dbReference>
<accession>A0A1W1VNE2</accession>
<dbReference type="PANTHER" id="PTHR43384:SF13">
    <property type="entry name" value="SLR0110 PROTEIN"/>
    <property type="match status" value="1"/>
</dbReference>
<protein>
    <recommendedName>
        <fullName evidence="1">Stage 0 sporulation protein A homolog</fullName>
    </recommendedName>
</protein>
<dbReference type="GO" id="GO:0005524">
    <property type="term" value="F:ATP binding"/>
    <property type="evidence" value="ECO:0007669"/>
    <property type="project" value="TreeGrafter"/>
</dbReference>
<evidence type="ECO:0000313" key="6">
    <source>
        <dbReference type="Proteomes" id="UP000192569"/>
    </source>
</evidence>
<dbReference type="AlphaFoldDB" id="A0A1W1VNE2"/>
<dbReference type="Proteomes" id="UP000192569">
    <property type="component" value="Chromosome I"/>
</dbReference>
<dbReference type="Pfam" id="PF13614">
    <property type="entry name" value="AAA_31"/>
    <property type="match status" value="1"/>
</dbReference>
<evidence type="ECO:0000256" key="1">
    <source>
        <dbReference type="ARBA" id="ARBA00018672"/>
    </source>
</evidence>
<evidence type="ECO:0000313" key="5">
    <source>
        <dbReference type="EMBL" id="SMB94882.1"/>
    </source>
</evidence>
<name>A0A1W1VNE2_9FIRM</name>
<sequence length="413" mass="45011">MNPITVLIVDDIATTREDIKRLLYFEEDIKVIGEAGDAEEALLLAETLRPDVVLMDINLPGMDGIAASEAITSKLPETAVVIISIQGETEYLRKAMAAGARDYLVKPFSSSELAETIRRVGQAHKRQVALIKAPALSSPAEPQVVERRVITVFSTKGGVGKTTIACNLGVSLAQRARGQVVLVDLNLQGGDVALLLNISPRGSIAELVQEQDWAESSLVNGYLYPHLSGLKVLPAPLRPEEGEVVGVNQVETLLNLLKNNYTYIILDTAPAFNDLNLALFDWSQDILLILTPDLAGLKHARTDLEVLQKLNQAGKVKAVVNKFGRWNSLKPQEIEETLGVKPLAILPQDEKTVLASLNRGHPFVLAQPGSPLALKVKKLAQVLVTPEQSPVKKPQRKTLFFRKFSLGSILRGE</sequence>
<feature type="domain" description="Response regulatory" evidence="4">
    <location>
        <begin position="5"/>
        <end position="121"/>
    </location>
</feature>
<dbReference type="SUPFAM" id="SSF52172">
    <property type="entry name" value="CheY-like"/>
    <property type="match status" value="1"/>
</dbReference>
<proteinExistence type="predicted"/>
<dbReference type="CDD" id="cd17536">
    <property type="entry name" value="REC_YesN-like"/>
    <property type="match status" value="1"/>
</dbReference>
<gene>
    <name evidence="5" type="ORF">SAMN00808754_1131</name>
</gene>
<dbReference type="GO" id="GO:0000160">
    <property type="term" value="P:phosphorelay signal transduction system"/>
    <property type="evidence" value="ECO:0007669"/>
    <property type="project" value="InterPro"/>
</dbReference>
<dbReference type="InterPro" id="IPR011006">
    <property type="entry name" value="CheY-like_superfamily"/>
</dbReference>
<dbReference type="Gene3D" id="3.40.50.300">
    <property type="entry name" value="P-loop containing nucleotide triphosphate hydrolases"/>
    <property type="match status" value="1"/>
</dbReference>
<dbReference type="OrthoDB" id="9794577at2"/>
<dbReference type="Pfam" id="PF00072">
    <property type="entry name" value="Response_reg"/>
    <property type="match status" value="1"/>
</dbReference>
<dbReference type="PANTHER" id="PTHR43384">
    <property type="entry name" value="SEPTUM SITE-DETERMINING PROTEIN MIND HOMOLOG, CHLOROPLASTIC-RELATED"/>
    <property type="match status" value="1"/>
</dbReference>
<evidence type="ECO:0000259" key="4">
    <source>
        <dbReference type="PROSITE" id="PS50110"/>
    </source>
</evidence>
<dbReference type="STRING" id="698762.SAMN00808754_1131"/>
<dbReference type="InterPro" id="IPR027417">
    <property type="entry name" value="P-loop_NTPase"/>
</dbReference>
<dbReference type="RefSeq" id="WP_084664659.1">
    <property type="nucleotide sequence ID" value="NZ_LT838272.1"/>
</dbReference>
<dbReference type="SUPFAM" id="SSF52540">
    <property type="entry name" value="P-loop containing nucleoside triphosphate hydrolases"/>
    <property type="match status" value="1"/>
</dbReference>